<accession>A0A3D9YUN1</accession>
<dbReference type="RefSeq" id="WP_115836843.1">
    <property type="nucleotide sequence ID" value="NZ_CP025086.1"/>
</dbReference>
<evidence type="ECO:0000256" key="2">
    <source>
        <dbReference type="ARBA" id="ARBA00022448"/>
    </source>
</evidence>
<evidence type="ECO:0000256" key="3">
    <source>
        <dbReference type="ARBA" id="ARBA00022741"/>
    </source>
</evidence>
<dbReference type="InterPro" id="IPR050166">
    <property type="entry name" value="ABC_transporter_ATP-bind"/>
</dbReference>
<dbReference type="GO" id="GO:0016887">
    <property type="term" value="F:ATP hydrolysis activity"/>
    <property type="evidence" value="ECO:0007669"/>
    <property type="project" value="InterPro"/>
</dbReference>
<dbReference type="AlphaFoldDB" id="A0A3D9YUN1"/>
<comment type="similarity">
    <text evidence="1">Belongs to the ABC transporter superfamily.</text>
</comment>
<sequence length="265" mass="28941">MSAAIIRVSDLTKKYSRAAREDALAVTEVNFDVVPGEFISLLGPSGCGKSTVLNCIAGLVAPTQGYVEVAGERVKSPSKSLGVAFQEPLLMDWRTSLDNVMLQLEMRGKTTPEQKAEARRLLASVGLSAFENAYPWQLSGGMKQRVALCRAMVHDPAVLLLDEPFGALDVFTRDQLNLDISRLARSAGKTVVLVTHSVPEAIFLSDRILVMTPRPGKVVEDIRVTLDDRTSLDVRGSAAFASYERQLYALFEAEGVLGNQAMYRH</sequence>
<dbReference type="GO" id="GO:0005524">
    <property type="term" value="F:ATP binding"/>
    <property type="evidence" value="ECO:0007669"/>
    <property type="project" value="UniProtKB-KW"/>
</dbReference>
<keyword evidence="7" id="KW-1185">Reference proteome</keyword>
<dbReference type="PANTHER" id="PTHR42788">
    <property type="entry name" value="TAURINE IMPORT ATP-BINDING PROTEIN-RELATED"/>
    <property type="match status" value="1"/>
</dbReference>
<dbReference type="SMART" id="SM00382">
    <property type="entry name" value="AAA"/>
    <property type="match status" value="1"/>
</dbReference>
<reference evidence="6 7" key="1">
    <citation type="submission" date="2018-08" db="EMBL/GenBank/DDBJ databases">
        <title>Genomic Encyclopedia of Type Strains, Phase IV (KMG-IV): sequencing the most valuable type-strain genomes for metagenomic binning, comparative biology and taxonomic classification.</title>
        <authorList>
            <person name="Goeker M."/>
        </authorList>
    </citation>
    <scope>NUCLEOTIDE SEQUENCE [LARGE SCALE GENOMIC DNA]</scope>
    <source>
        <strain evidence="6 7">BW863</strain>
    </source>
</reference>
<evidence type="ECO:0000256" key="1">
    <source>
        <dbReference type="ARBA" id="ARBA00005417"/>
    </source>
</evidence>
<dbReference type="OrthoDB" id="9807242at2"/>
<dbReference type="InterPro" id="IPR003593">
    <property type="entry name" value="AAA+_ATPase"/>
</dbReference>
<organism evidence="6 7">
    <name type="scientific">Methylovirgula ligni</name>
    <dbReference type="NCBI Taxonomy" id="569860"/>
    <lineage>
        <taxon>Bacteria</taxon>
        <taxon>Pseudomonadati</taxon>
        <taxon>Pseudomonadota</taxon>
        <taxon>Alphaproteobacteria</taxon>
        <taxon>Hyphomicrobiales</taxon>
        <taxon>Beijerinckiaceae</taxon>
        <taxon>Methylovirgula</taxon>
    </lineage>
</organism>
<dbReference type="InterPro" id="IPR017871">
    <property type="entry name" value="ABC_transporter-like_CS"/>
</dbReference>
<name>A0A3D9YUN1_9HYPH</name>
<evidence type="ECO:0000313" key="6">
    <source>
        <dbReference type="EMBL" id="REF86290.1"/>
    </source>
</evidence>
<keyword evidence="2" id="KW-0813">Transport</keyword>
<dbReference type="EMBL" id="QUMO01000003">
    <property type="protein sequence ID" value="REF86290.1"/>
    <property type="molecule type" value="Genomic_DNA"/>
</dbReference>
<dbReference type="InterPro" id="IPR003439">
    <property type="entry name" value="ABC_transporter-like_ATP-bd"/>
</dbReference>
<comment type="caution">
    <text evidence="6">The sequence shown here is derived from an EMBL/GenBank/DDBJ whole genome shotgun (WGS) entry which is preliminary data.</text>
</comment>
<dbReference type="PROSITE" id="PS00211">
    <property type="entry name" value="ABC_TRANSPORTER_1"/>
    <property type="match status" value="1"/>
</dbReference>
<dbReference type="PANTHER" id="PTHR42788:SF13">
    <property type="entry name" value="ALIPHATIC SULFONATES IMPORT ATP-BINDING PROTEIN SSUB"/>
    <property type="match status" value="1"/>
</dbReference>
<dbReference type="PROSITE" id="PS50893">
    <property type="entry name" value="ABC_TRANSPORTER_2"/>
    <property type="match status" value="1"/>
</dbReference>
<evidence type="ECO:0000313" key="7">
    <source>
        <dbReference type="Proteomes" id="UP000256900"/>
    </source>
</evidence>
<dbReference type="SUPFAM" id="SSF52540">
    <property type="entry name" value="P-loop containing nucleoside triphosphate hydrolases"/>
    <property type="match status" value="1"/>
</dbReference>
<dbReference type="Pfam" id="PF00005">
    <property type="entry name" value="ABC_tran"/>
    <property type="match status" value="1"/>
</dbReference>
<keyword evidence="3" id="KW-0547">Nucleotide-binding</keyword>
<feature type="domain" description="ABC transporter" evidence="5">
    <location>
        <begin position="6"/>
        <end position="238"/>
    </location>
</feature>
<dbReference type="InterPro" id="IPR027417">
    <property type="entry name" value="P-loop_NTPase"/>
</dbReference>
<keyword evidence="4 6" id="KW-0067">ATP-binding</keyword>
<gene>
    <name evidence="6" type="ORF">DES32_2340</name>
</gene>
<proteinExistence type="inferred from homology"/>
<evidence type="ECO:0000256" key="4">
    <source>
        <dbReference type="ARBA" id="ARBA00022840"/>
    </source>
</evidence>
<dbReference type="Gene3D" id="3.40.50.300">
    <property type="entry name" value="P-loop containing nucleotide triphosphate hydrolases"/>
    <property type="match status" value="1"/>
</dbReference>
<protein>
    <submittedName>
        <fullName evidence="6">NitT/TauT family transport system ATP-binding protein</fullName>
    </submittedName>
</protein>
<dbReference type="CDD" id="cd03293">
    <property type="entry name" value="ABC_NrtD_SsuB_transporters"/>
    <property type="match status" value="1"/>
</dbReference>
<dbReference type="Proteomes" id="UP000256900">
    <property type="component" value="Unassembled WGS sequence"/>
</dbReference>
<evidence type="ECO:0000259" key="5">
    <source>
        <dbReference type="PROSITE" id="PS50893"/>
    </source>
</evidence>